<feature type="transmembrane region" description="Helical" evidence="2">
    <location>
        <begin position="101"/>
        <end position="122"/>
    </location>
</feature>
<feature type="transmembrane region" description="Helical" evidence="2">
    <location>
        <begin position="244"/>
        <end position="270"/>
    </location>
</feature>
<name>A0A8J2T1X1_9STRA</name>
<dbReference type="AlphaFoldDB" id="A0A8J2T1X1"/>
<feature type="region of interest" description="Disordered" evidence="1">
    <location>
        <begin position="302"/>
        <end position="326"/>
    </location>
</feature>
<protein>
    <recommendedName>
        <fullName evidence="3">EamA domain-containing protein</fullName>
    </recommendedName>
</protein>
<feature type="compositionally biased region" description="Acidic residues" evidence="1">
    <location>
        <begin position="306"/>
        <end position="326"/>
    </location>
</feature>
<accession>A0A8J2T1X1</accession>
<reference evidence="4" key="1">
    <citation type="submission" date="2021-11" db="EMBL/GenBank/DDBJ databases">
        <authorList>
            <consortium name="Genoscope - CEA"/>
            <person name="William W."/>
        </authorList>
    </citation>
    <scope>NUCLEOTIDE SEQUENCE</scope>
</reference>
<keyword evidence="2" id="KW-0812">Transmembrane</keyword>
<dbReference type="GO" id="GO:0016020">
    <property type="term" value="C:membrane"/>
    <property type="evidence" value="ECO:0007669"/>
    <property type="project" value="InterPro"/>
</dbReference>
<dbReference type="PANTHER" id="PTHR19346:SF4">
    <property type="entry name" value="SUGAR PHOSPHATE TRANSPORTER DOMAIN-CONTAINING PROTEIN"/>
    <property type="match status" value="1"/>
</dbReference>
<feature type="transmembrane region" description="Helical" evidence="2">
    <location>
        <begin position="282"/>
        <end position="299"/>
    </location>
</feature>
<evidence type="ECO:0000313" key="5">
    <source>
        <dbReference type="Proteomes" id="UP000789595"/>
    </source>
</evidence>
<dbReference type="Pfam" id="PF00892">
    <property type="entry name" value="EamA"/>
    <property type="match status" value="1"/>
</dbReference>
<dbReference type="EMBL" id="CAKKNE010000006">
    <property type="protein sequence ID" value="CAH0379542.1"/>
    <property type="molecule type" value="Genomic_DNA"/>
</dbReference>
<dbReference type="OrthoDB" id="10062838at2759"/>
<evidence type="ECO:0000256" key="1">
    <source>
        <dbReference type="SAM" id="MobiDB-lite"/>
    </source>
</evidence>
<comment type="caution">
    <text evidence="4">The sequence shown here is derived from an EMBL/GenBank/DDBJ whole genome shotgun (WGS) entry which is preliminary data.</text>
</comment>
<dbReference type="PANTHER" id="PTHR19346">
    <property type="entry name" value="SUGAR PHOSPHATE TRANSPORTER DOMAIN-CONTAINING PROTEIN"/>
    <property type="match status" value="1"/>
</dbReference>
<dbReference type="InterPro" id="IPR026505">
    <property type="entry name" value="Solute_c_fam_35_mem_F3/F4"/>
</dbReference>
<evidence type="ECO:0000259" key="3">
    <source>
        <dbReference type="Pfam" id="PF00892"/>
    </source>
</evidence>
<organism evidence="4 5">
    <name type="scientific">Pelagomonas calceolata</name>
    <dbReference type="NCBI Taxonomy" id="35677"/>
    <lineage>
        <taxon>Eukaryota</taxon>
        <taxon>Sar</taxon>
        <taxon>Stramenopiles</taxon>
        <taxon>Ochrophyta</taxon>
        <taxon>Pelagophyceae</taxon>
        <taxon>Pelagomonadales</taxon>
        <taxon>Pelagomonadaceae</taxon>
        <taxon>Pelagomonas</taxon>
    </lineage>
</organism>
<dbReference type="InterPro" id="IPR000620">
    <property type="entry name" value="EamA_dom"/>
</dbReference>
<dbReference type="InterPro" id="IPR037185">
    <property type="entry name" value="EmrE-like"/>
</dbReference>
<evidence type="ECO:0000256" key="2">
    <source>
        <dbReference type="SAM" id="Phobius"/>
    </source>
</evidence>
<feature type="transmembrane region" description="Helical" evidence="2">
    <location>
        <begin position="131"/>
        <end position="149"/>
    </location>
</feature>
<keyword evidence="2" id="KW-0472">Membrane</keyword>
<dbReference type="Proteomes" id="UP000789595">
    <property type="component" value="Unassembled WGS sequence"/>
</dbReference>
<feature type="transmembrane region" description="Helical" evidence="2">
    <location>
        <begin position="155"/>
        <end position="175"/>
    </location>
</feature>
<keyword evidence="2" id="KW-1133">Transmembrane helix</keyword>
<gene>
    <name evidence="4" type="ORF">PECAL_6P11700</name>
</gene>
<evidence type="ECO:0000313" key="4">
    <source>
        <dbReference type="EMBL" id="CAH0379542.1"/>
    </source>
</evidence>
<feature type="transmembrane region" description="Helical" evidence="2">
    <location>
        <begin position="12"/>
        <end position="32"/>
    </location>
</feature>
<keyword evidence="5" id="KW-1185">Reference proteome</keyword>
<sequence length="326" mass="33809">MQDENAPRDATLPLRLAVVLLIACTQVGATQLTSRVQRGLNAPFAITWCHACLQVLCWPAGNVRRTPTTDALNRSDLAIFPLLFLGANYAYVRALALASPAIVQCVFGAAPAVVCVLSRLWLREPFTRRRALAVGAALCGVALVAAPSGSGSHHLTIGAVIALCAVLCAATYKVRWKRRFGAPPSDFVLRAVGLVGGAVAICSLPIAVALAATGAETPPGRWTAHDTLIVLGGGVIDVLYNCSIALGLSVASPVFVATGTILAIPGNAVVDAILDRERLGPLQLLGAVAVIVAFAALASERPTTTPDEETDVANPLVDDEDGETVV</sequence>
<proteinExistence type="predicted"/>
<dbReference type="SUPFAM" id="SSF103481">
    <property type="entry name" value="Multidrug resistance efflux transporter EmrE"/>
    <property type="match status" value="1"/>
</dbReference>
<feature type="domain" description="EamA" evidence="3">
    <location>
        <begin position="21"/>
        <end position="144"/>
    </location>
</feature>
<feature type="transmembrane region" description="Helical" evidence="2">
    <location>
        <begin position="187"/>
        <end position="212"/>
    </location>
</feature>